<gene>
    <name evidence="4" type="ORF">ACFPTN_16885</name>
</gene>
<dbReference type="Gene3D" id="3.30.65.10">
    <property type="entry name" value="Bacterial Topoisomerase I, domain 1"/>
    <property type="match status" value="1"/>
</dbReference>
<dbReference type="InterPro" id="IPR011335">
    <property type="entry name" value="Restrct_endonuc-II-like"/>
</dbReference>
<name>A0ABW1AUT4_9RHOO</name>
<dbReference type="SUPFAM" id="SSF52980">
    <property type="entry name" value="Restriction endonuclease-like"/>
    <property type="match status" value="1"/>
</dbReference>
<organism evidence="4 5">
    <name type="scientific">Thauera sinica</name>
    <dbReference type="NCBI Taxonomy" id="2665146"/>
    <lineage>
        <taxon>Bacteria</taxon>
        <taxon>Pseudomonadati</taxon>
        <taxon>Pseudomonadota</taxon>
        <taxon>Betaproteobacteria</taxon>
        <taxon>Rhodocyclales</taxon>
        <taxon>Zoogloeaceae</taxon>
        <taxon>Thauera</taxon>
    </lineage>
</organism>
<evidence type="ECO:0000259" key="2">
    <source>
        <dbReference type="Pfam" id="PF01396"/>
    </source>
</evidence>
<dbReference type="EMBL" id="JBHSOG010000068">
    <property type="protein sequence ID" value="MFC5771058.1"/>
    <property type="molecule type" value="Genomic_DNA"/>
</dbReference>
<feature type="transmembrane region" description="Helical" evidence="1">
    <location>
        <begin position="25"/>
        <end position="45"/>
    </location>
</feature>
<accession>A0ABW1AUT4</accession>
<dbReference type="Proteomes" id="UP001595974">
    <property type="component" value="Unassembled WGS sequence"/>
</dbReference>
<dbReference type="PANTHER" id="PTHR30015:SF7">
    <property type="entry name" value="TYPE IV METHYL-DIRECTED RESTRICTION ENZYME ECOKMRR"/>
    <property type="match status" value="1"/>
</dbReference>
<keyword evidence="1" id="KW-1133">Transmembrane helix</keyword>
<dbReference type="InterPro" id="IPR011856">
    <property type="entry name" value="tRNA_endonuc-like_dom_sf"/>
</dbReference>
<evidence type="ECO:0000256" key="1">
    <source>
        <dbReference type="SAM" id="Phobius"/>
    </source>
</evidence>
<dbReference type="SUPFAM" id="SSF57783">
    <property type="entry name" value="Zinc beta-ribbon"/>
    <property type="match status" value="1"/>
</dbReference>
<evidence type="ECO:0000259" key="3">
    <source>
        <dbReference type="Pfam" id="PF04471"/>
    </source>
</evidence>
<keyword evidence="4" id="KW-0540">Nuclease</keyword>
<keyword evidence="5" id="KW-1185">Reference proteome</keyword>
<dbReference type="InterPro" id="IPR013498">
    <property type="entry name" value="Topo_IA_Znf"/>
</dbReference>
<comment type="caution">
    <text evidence="4">The sequence shown here is derived from an EMBL/GenBank/DDBJ whole genome shotgun (WGS) entry which is preliminary data.</text>
</comment>
<keyword evidence="1" id="KW-0472">Membrane</keyword>
<evidence type="ECO:0000313" key="4">
    <source>
        <dbReference type="EMBL" id="MFC5771058.1"/>
    </source>
</evidence>
<dbReference type="GO" id="GO:0004519">
    <property type="term" value="F:endonuclease activity"/>
    <property type="evidence" value="ECO:0007669"/>
    <property type="project" value="UniProtKB-KW"/>
</dbReference>
<dbReference type="PANTHER" id="PTHR30015">
    <property type="entry name" value="MRR RESTRICTION SYSTEM PROTEIN"/>
    <property type="match status" value="1"/>
</dbReference>
<dbReference type="Gene3D" id="3.40.1350.10">
    <property type="match status" value="1"/>
</dbReference>
<feature type="domain" description="DNA topoisomerase type IA zn finger" evidence="2">
    <location>
        <begin position="278"/>
        <end position="307"/>
    </location>
</feature>
<reference evidence="5" key="1">
    <citation type="journal article" date="2019" name="Int. J. Syst. Evol. Microbiol.">
        <title>The Global Catalogue of Microorganisms (GCM) 10K type strain sequencing project: providing services to taxonomists for standard genome sequencing and annotation.</title>
        <authorList>
            <consortium name="The Broad Institute Genomics Platform"/>
            <consortium name="The Broad Institute Genome Sequencing Center for Infectious Disease"/>
            <person name="Wu L."/>
            <person name="Ma J."/>
        </authorList>
    </citation>
    <scope>NUCLEOTIDE SEQUENCE [LARGE SCALE GENOMIC DNA]</scope>
    <source>
        <strain evidence="5">SHR3</strain>
    </source>
</reference>
<dbReference type="InterPro" id="IPR052906">
    <property type="entry name" value="Type_IV_Methyl-Rstrct_Enzyme"/>
</dbReference>
<proteinExistence type="predicted"/>
<feature type="transmembrane region" description="Helical" evidence="1">
    <location>
        <begin position="51"/>
        <end position="75"/>
    </location>
</feature>
<dbReference type="Pfam" id="PF04471">
    <property type="entry name" value="Mrr_cat"/>
    <property type="match status" value="1"/>
</dbReference>
<keyword evidence="4" id="KW-0255">Endonuclease</keyword>
<keyword evidence="1" id="KW-0812">Transmembrane</keyword>
<sequence length="316" mass="34925">MSRRYRRSRREPGLIEIAATSDWKVAAGMAAVCALAATVIIPALFGGSRVLGGLVLMLSPLAWLMAAVFGVIALFRFLKQRTAAPPSTAIPSRVEWREPTTVVTSAPLSDLDRELLSGTRQPSPADTPSARPTAWSREVIDRIEWKRFEDLCCEFYRVKGIRAETTRLGADGGIDIRLFQDDADPQRCTAVVQCKAWNQAVGVKPVRELRGVMAHEKVEKAFFMAPNGFTDDAKAFALENRITLLDGRLFLAMLERLPESQRQALLEFATTGDWTTPTCPSCGLKMRARDSKRGRFWGCVSYPGCRGMLPMRATAG</sequence>
<dbReference type="GO" id="GO:0016787">
    <property type="term" value="F:hydrolase activity"/>
    <property type="evidence" value="ECO:0007669"/>
    <property type="project" value="UniProtKB-KW"/>
</dbReference>
<dbReference type="EC" id="3.1.21.-" evidence="4"/>
<feature type="domain" description="Restriction endonuclease type IV Mrr" evidence="3">
    <location>
        <begin position="140"/>
        <end position="254"/>
    </location>
</feature>
<protein>
    <submittedName>
        <fullName evidence="4">Restriction endonuclease</fullName>
        <ecNumber evidence="4">3.1.21.-</ecNumber>
    </submittedName>
</protein>
<evidence type="ECO:0000313" key="5">
    <source>
        <dbReference type="Proteomes" id="UP001595974"/>
    </source>
</evidence>
<dbReference type="InterPro" id="IPR007560">
    <property type="entry name" value="Restrct_endonuc_IV_Mrr"/>
</dbReference>
<keyword evidence="4" id="KW-0378">Hydrolase</keyword>
<dbReference type="Pfam" id="PF01396">
    <property type="entry name" value="Zn_ribbon_Top1"/>
    <property type="match status" value="1"/>
</dbReference>
<dbReference type="RefSeq" id="WP_096453017.1">
    <property type="nucleotide sequence ID" value="NZ_JBHSOG010000068.1"/>
</dbReference>